<sequence length="186" mass="19776">MSLADDVRSVLEAWSAPDAHNEELRRSYLAHMDAHPGALSRTCAAGHLTASAAVLDPTGSKGVLTLHGKVGLWLQTGGHFEEGDTTLAGAALREAEEESGIRGVEVLPDPVRLDRHRVGCCGGTWHLDVQFAAVAPDGAVLTIDPEESDDLGWFPVDGIPDPTDDACRALFAAASEKVRARPPLRR</sequence>
<dbReference type="RefSeq" id="WP_270684004.1">
    <property type="nucleotide sequence ID" value="NZ_JAQFWQ010000009.1"/>
</dbReference>
<keyword evidence="3" id="KW-1185">Reference proteome</keyword>
<feature type="domain" description="Nudix hydrolase" evidence="1">
    <location>
        <begin position="45"/>
        <end position="176"/>
    </location>
</feature>
<dbReference type="InterPro" id="IPR000086">
    <property type="entry name" value="NUDIX_hydrolase_dom"/>
</dbReference>
<dbReference type="InterPro" id="IPR015797">
    <property type="entry name" value="NUDIX_hydrolase-like_dom_sf"/>
</dbReference>
<comment type="caution">
    <text evidence="2">The sequence shown here is derived from an EMBL/GenBank/DDBJ whole genome shotgun (WGS) entry which is preliminary data.</text>
</comment>
<dbReference type="Proteomes" id="UP001527866">
    <property type="component" value="Unassembled WGS sequence"/>
</dbReference>
<dbReference type="EMBL" id="JAQFWQ010000009">
    <property type="protein sequence ID" value="MDA2810065.1"/>
    <property type="molecule type" value="Genomic_DNA"/>
</dbReference>
<evidence type="ECO:0000313" key="2">
    <source>
        <dbReference type="EMBL" id="MDA2810065.1"/>
    </source>
</evidence>
<name>A0ABT4U0R0_9ACTN</name>
<dbReference type="PROSITE" id="PS51462">
    <property type="entry name" value="NUDIX"/>
    <property type="match status" value="1"/>
</dbReference>
<dbReference type="Pfam" id="PF00293">
    <property type="entry name" value="NUDIX"/>
    <property type="match status" value="1"/>
</dbReference>
<reference evidence="2 3" key="1">
    <citation type="submission" date="2023-01" db="EMBL/GenBank/DDBJ databases">
        <title>Draft genome sequence of Nocardiopsis sp. RSe5-2 isolated from halophytes.</title>
        <authorList>
            <person name="Duangmal K."/>
            <person name="Chantavorakit T."/>
        </authorList>
    </citation>
    <scope>NUCLEOTIDE SEQUENCE [LARGE SCALE GENOMIC DNA]</scope>
    <source>
        <strain evidence="2 3">RSe5-2</strain>
    </source>
</reference>
<gene>
    <name evidence="2" type="ORF">O4J56_05390</name>
</gene>
<proteinExistence type="predicted"/>
<dbReference type="CDD" id="cd03674">
    <property type="entry name" value="NUDIX_Hydrolase"/>
    <property type="match status" value="1"/>
</dbReference>
<evidence type="ECO:0000313" key="3">
    <source>
        <dbReference type="Proteomes" id="UP001527866"/>
    </source>
</evidence>
<accession>A0ABT4U0R0</accession>
<organism evidence="2 3">
    <name type="scientific">Nocardiopsis endophytica</name>
    <dbReference type="NCBI Taxonomy" id="3018445"/>
    <lineage>
        <taxon>Bacteria</taxon>
        <taxon>Bacillati</taxon>
        <taxon>Actinomycetota</taxon>
        <taxon>Actinomycetes</taxon>
        <taxon>Streptosporangiales</taxon>
        <taxon>Nocardiopsidaceae</taxon>
        <taxon>Nocardiopsis</taxon>
    </lineage>
</organism>
<protein>
    <submittedName>
        <fullName evidence="2">NUDIX domain-containing protein</fullName>
    </submittedName>
</protein>
<dbReference type="SUPFAM" id="SSF55811">
    <property type="entry name" value="Nudix"/>
    <property type="match status" value="1"/>
</dbReference>
<dbReference type="Gene3D" id="3.90.79.10">
    <property type="entry name" value="Nucleoside Triphosphate Pyrophosphohydrolase"/>
    <property type="match status" value="1"/>
</dbReference>
<evidence type="ECO:0000259" key="1">
    <source>
        <dbReference type="PROSITE" id="PS51462"/>
    </source>
</evidence>